<dbReference type="PROSITE" id="PS50888">
    <property type="entry name" value="BHLH"/>
    <property type="match status" value="1"/>
</dbReference>
<dbReference type="FunFam" id="4.10.280.10:FF:000002">
    <property type="entry name" value="Basic helix-loop-helix transcription factor"/>
    <property type="match status" value="1"/>
</dbReference>
<name>A0AAD3S150_NEPGR</name>
<dbReference type="InterPro" id="IPR011598">
    <property type="entry name" value="bHLH_dom"/>
</dbReference>
<evidence type="ECO:0000256" key="3">
    <source>
        <dbReference type="ARBA" id="ARBA00023163"/>
    </source>
</evidence>
<evidence type="ECO:0000313" key="7">
    <source>
        <dbReference type="EMBL" id="GMH02464.1"/>
    </source>
</evidence>
<dbReference type="SMART" id="SM00353">
    <property type="entry name" value="HLH"/>
    <property type="match status" value="1"/>
</dbReference>
<proteinExistence type="predicted"/>
<evidence type="ECO:0000256" key="2">
    <source>
        <dbReference type="ARBA" id="ARBA00023015"/>
    </source>
</evidence>
<dbReference type="Proteomes" id="UP001279734">
    <property type="component" value="Unassembled WGS sequence"/>
</dbReference>
<feature type="compositionally biased region" description="Basic and acidic residues" evidence="5">
    <location>
        <begin position="355"/>
        <end position="364"/>
    </location>
</feature>
<dbReference type="PANTHER" id="PTHR12565:SF184">
    <property type="entry name" value="BHLH TRANSCRIPTION FACTOR"/>
    <property type="match status" value="1"/>
</dbReference>
<organism evidence="7 8">
    <name type="scientific">Nepenthes gracilis</name>
    <name type="common">Slender pitcher plant</name>
    <dbReference type="NCBI Taxonomy" id="150966"/>
    <lineage>
        <taxon>Eukaryota</taxon>
        <taxon>Viridiplantae</taxon>
        <taxon>Streptophyta</taxon>
        <taxon>Embryophyta</taxon>
        <taxon>Tracheophyta</taxon>
        <taxon>Spermatophyta</taxon>
        <taxon>Magnoliopsida</taxon>
        <taxon>eudicotyledons</taxon>
        <taxon>Gunneridae</taxon>
        <taxon>Pentapetalae</taxon>
        <taxon>Caryophyllales</taxon>
        <taxon>Nepenthaceae</taxon>
        <taxon>Nepenthes</taxon>
    </lineage>
</organism>
<dbReference type="EMBL" id="BSYO01000003">
    <property type="protein sequence ID" value="GMH02464.1"/>
    <property type="molecule type" value="Genomic_DNA"/>
</dbReference>
<dbReference type="AlphaFoldDB" id="A0AAD3S150"/>
<dbReference type="PANTHER" id="PTHR12565">
    <property type="entry name" value="STEROL REGULATORY ELEMENT-BINDING PROTEIN"/>
    <property type="match status" value="1"/>
</dbReference>
<dbReference type="Gene3D" id="4.10.280.10">
    <property type="entry name" value="Helix-loop-helix DNA-binding domain"/>
    <property type="match status" value="1"/>
</dbReference>
<feature type="compositionally biased region" description="Polar residues" evidence="5">
    <location>
        <begin position="254"/>
        <end position="264"/>
    </location>
</feature>
<dbReference type="GO" id="GO:0005634">
    <property type="term" value="C:nucleus"/>
    <property type="evidence" value="ECO:0007669"/>
    <property type="project" value="UniProtKB-SubCell"/>
</dbReference>
<feature type="region of interest" description="Disordered" evidence="5">
    <location>
        <begin position="254"/>
        <end position="401"/>
    </location>
</feature>
<dbReference type="GO" id="GO:0046983">
    <property type="term" value="F:protein dimerization activity"/>
    <property type="evidence" value="ECO:0007669"/>
    <property type="project" value="InterPro"/>
</dbReference>
<comment type="subcellular location">
    <subcellularLocation>
        <location evidence="1">Nucleus</location>
    </subcellularLocation>
</comment>
<dbReference type="GO" id="GO:0003700">
    <property type="term" value="F:DNA-binding transcription factor activity"/>
    <property type="evidence" value="ECO:0007669"/>
    <property type="project" value="TreeGrafter"/>
</dbReference>
<dbReference type="CDD" id="cd18919">
    <property type="entry name" value="bHLH_AtBPE_like"/>
    <property type="match status" value="1"/>
</dbReference>
<accession>A0AAD3S150</accession>
<gene>
    <name evidence="7" type="ORF">Nepgr_004303</name>
</gene>
<protein>
    <recommendedName>
        <fullName evidence="6">BHLH domain-containing protein</fullName>
    </recommendedName>
</protein>
<keyword evidence="2" id="KW-0805">Transcription regulation</keyword>
<dbReference type="SUPFAM" id="SSF47459">
    <property type="entry name" value="HLH, helix-loop-helix DNA-binding domain"/>
    <property type="match status" value="1"/>
</dbReference>
<feature type="domain" description="BHLH" evidence="6">
    <location>
        <begin position="389"/>
        <end position="439"/>
    </location>
</feature>
<feature type="region of interest" description="Disordered" evidence="5">
    <location>
        <begin position="217"/>
        <end position="240"/>
    </location>
</feature>
<dbReference type="InterPro" id="IPR024097">
    <property type="entry name" value="bHLH_ZIP_TF"/>
</dbReference>
<reference evidence="7" key="1">
    <citation type="submission" date="2023-05" db="EMBL/GenBank/DDBJ databases">
        <title>Nepenthes gracilis genome sequencing.</title>
        <authorList>
            <person name="Fukushima K."/>
        </authorList>
    </citation>
    <scope>NUCLEOTIDE SEQUENCE</scope>
    <source>
        <strain evidence="7">SING2019-196</strain>
    </source>
</reference>
<evidence type="ECO:0000313" key="8">
    <source>
        <dbReference type="Proteomes" id="UP001279734"/>
    </source>
</evidence>
<comment type="caution">
    <text evidence="7">The sequence shown here is derived from an EMBL/GenBank/DDBJ whole genome shotgun (WGS) entry which is preliminary data.</text>
</comment>
<keyword evidence="3" id="KW-0804">Transcription</keyword>
<feature type="compositionally biased region" description="Polar residues" evidence="5">
    <location>
        <begin position="287"/>
        <end position="296"/>
    </location>
</feature>
<evidence type="ECO:0000256" key="5">
    <source>
        <dbReference type="SAM" id="MobiDB-lite"/>
    </source>
</evidence>
<sequence length="570" mass="61530">MDNEFFLNAGMPTPPLEFEESLLSTSFPTWESLSSAVEIHAGSELNCPASQSSDCFLTDHTLNFESALSSMVSSPDASNSAMSNNSFMIKELIGKLGNICNSGEISRPVINGGGATTAAVSSYASTNNSCYRTPSSSPPKISMPIMENFVDENFVHLGSSIPLTANLPAMPPDPGFAERAARFSSFGSCSFNGRTSQFGLNSNPQFPYKSTLFGGSGKLQRVSSSPTLKEAGSQMGPQKNVNCLLQEGNRKEIMSNSGSISTNDGKFGRLVGNSSPGQAEFVDSRENSSVSKQNPGGENGFKPGNEWSSRKRKAAPKGKVKENCSKVTENGDDPSAKRSKSNEGNGNEGGQGNAEKGREDDSKKQSTKTNQKPPEPPTDYIHVRARRGQATDSHSLAERVRREKISERMKLLQDLVPGCNKVTGKALMLDEIISYVQSLQRKVEFLSMKLASMNSSATFNMDNHFSNDIFQANCSPAHQMCLLDSFPPPVYGGHRPHQINPPSVGPSLATLNQGMDMQLPPIDGFTSNAPQLPPSCEGDLQAIVQMGFPQMPSESPIFKLRLHKAPFKHH</sequence>
<dbReference type="InterPro" id="IPR036638">
    <property type="entry name" value="HLH_DNA-bd_sf"/>
</dbReference>
<dbReference type="Pfam" id="PF00010">
    <property type="entry name" value="HLH"/>
    <property type="match status" value="1"/>
</dbReference>
<keyword evidence="8" id="KW-1185">Reference proteome</keyword>
<evidence type="ECO:0000256" key="4">
    <source>
        <dbReference type="ARBA" id="ARBA00023242"/>
    </source>
</evidence>
<evidence type="ECO:0000256" key="1">
    <source>
        <dbReference type="ARBA" id="ARBA00004123"/>
    </source>
</evidence>
<evidence type="ECO:0000259" key="6">
    <source>
        <dbReference type="PROSITE" id="PS50888"/>
    </source>
</evidence>
<keyword evidence="4" id="KW-0539">Nucleus</keyword>